<keyword evidence="2" id="KW-1185">Reference proteome</keyword>
<dbReference type="VEuPathDB" id="FungiDB:PHYBLDRAFT_173280"/>
<dbReference type="RefSeq" id="XP_018286314.1">
    <property type="nucleotide sequence ID" value="XM_018436984.1"/>
</dbReference>
<organism evidence="1 2">
    <name type="scientific">Phycomyces blakesleeanus (strain ATCC 8743b / DSM 1359 / FGSC 10004 / NBRC 33097 / NRRL 1555)</name>
    <dbReference type="NCBI Taxonomy" id="763407"/>
    <lineage>
        <taxon>Eukaryota</taxon>
        <taxon>Fungi</taxon>
        <taxon>Fungi incertae sedis</taxon>
        <taxon>Mucoromycota</taxon>
        <taxon>Mucoromycotina</taxon>
        <taxon>Mucoromycetes</taxon>
        <taxon>Mucorales</taxon>
        <taxon>Phycomycetaceae</taxon>
        <taxon>Phycomyces</taxon>
    </lineage>
</organism>
<dbReference type="AlphaFoldDB" id="A0A162ND06"/>
<dbReference type="Proteomes" id="UP000077315">
    <property type="component" value="Unassembled WGS sequence"/>
</dbReference>
<dbReference type="GeneID" id="28997890"/>
<sequence length="168" mass="19393">MLEREELKVEEAQRLEEHWNPESKEFSAWKKMEAAMMKRDIEEMEIDIIQGPKEAEQIKIVHLLNKRDVEPKNVALIKVKKEERKTEVTVSAKELLSRPVFQMSMAQLATMLTTTRVELKKQLTQPREKQPAKLKTFLAEDNHTGNGTPRLPVQVGNIQVDAIFFVGS</sequence>
<evidence type="ECO:0000313" key="1">
    <source>
        <dbReference type="EMBL" id="OAD68274.1"/>
    </source>
</evidence>
<dbReference type="EMBL" id="KV440995">
    <property type="protein sequence ID" value="OAD68274.1"/>
    <property type="molecule type" value="Genomic_DNA"/>
</dbReference>
<proteinExistence type="predicted"/>
<dbReference type="InParanoid" id="A0A162ND06"/>
<gene>
    <name evidence="1" type="ORF">PHYBLDRAFT_173280</name>
</gene>
<protein>
    <submittedName>
        <fullName evidence="1">Uncharacterized protein</fullName>
    </submittedName>
</protein>
<name>A0A162ND06_PHYB8</name>
<accession>A0A162ND06</accession>
<reference evidence="2" key="1">
    <citation type="submission" date="2015-06" db="EMBL/GenBank/DDBJ databases">
        <title>Expansion of signal transduction pathways in fungi by whole-genome duplication.</title>
        <authorList>
            <consortium name="DOE Joint Genome Institute"/>
            <person name="Corrochano L.M."/>
            <person name="Kuo A."/>
            <person name="Marcet-Houben M."/>
            <person name="Polaino S."/>
            <person name="Salamov A."/>
            <person name="Villalobos J.M."/>
            <person name="Alvarez M.I."/>
            <person name="Avalos J."/>
            <person name="Benito E.P."/>
            <person name="Benoit I."/>
            <person name="Burger G."/>
            <person name="Camino L.P."/>
            <person name="Canovas D."/>
            <person name="Cerda-Olmedo E."/>
            <person name="Cheng J.-F."/>
            <person name="Dominguez A."/>
            <person name="Elias M."/>
            <person name="Eslava A.P."/>
            <person name="Glaser F."/>
            <person name="Grimwood J."/>
            <person name="Gutierrez G."/>
            <person name="Heitman J."/>
            <person name="Henrissat B."/>
            <person name="Iturriaga E.A."/>
            <person name="Lang B.F."/>
            <person name="Lavin J.L."/>
            <person name="Lee S."/>
            <person name="Li W."/>
            <person name="Lindquist E."/>
            <person name="Lopez-Garcia S."/>
            <person name="Luque E.M."/>
            <person name="Marcos A.T."/>
            <person name="Martin J."/>
            <person name="McCluskey K."/>
            <person name="Medina H.R."/>
            <person name="Miralles-Duran A."/>
            <person name="Miyazaki A."/>
            <person name="Munoz-Torres E."/>
            <person name="Oguiza J.A."/>
            <person name="Ohm R."/>
            <person name="Olmedo M."/>
            <person name="Orejas M."/>
            <person name="Ortiz-Castellanos L."/>
            <person name="Pisabarro A.G."/>
            <person name="Rodriguez-Romero J."/>
            <person name="Ruiz-Herrera J."/>
            <person name="Ruiz-Vazquez R."/>
            <person name="Sanz C."/>
            <person name="Schackwitz W."/>
            <person name="Schmutz J."/>
            <person name="Shahriari M."/>
            <person name="Shelest E."/>
            <person name="Silva-Franco F."/>
            <person name="Soanes D."/>
            <person name="Syed K."/>
            <person name="Tagua V.G."/>
            <person name="Talbot N.J."/>
            <person name="Thon M."/>
            <person name="De vries R.P."/>
            <person name="Wiebenga A."/>
            <person name="Yadav J.S."/>
            <person name="Braun E.L."/>
            <person name="Baker S."/>
            <person name="Garre V."/>
            <person name="Horwitz B."/>
            <person name="Torres-Martinez S."/>
            <person name="Idnurm A."/>
            <person name="Herrera-Estrella A."/>
            <person name="Gabaldon T."/>
            <person name="Grigoriev I.V."/>
        </authorList>
    </citation>
    <scope>NUCLEOTIDE SEQUENCE [LARGE SCALE GENOMIC DNA]</scope>
    <source>
        <strain evidence="2">NRRL 1555(-)</strain>
    </source>
</reference>
<evidence type="ECO:0000313" key="2">
    <source>
        <dbReference type="Proteomes" id="UP000077315"/>
    </source>
</evidence>